<feature type="domain" description="NodB homology" evidence="5">
    <location>
        <begin position="25"/>
        <end position="262"/>
    </location>
</feature>
<comment type="caution">
    <text evidence="6">The sequence shown here is derived from an EMBL/GenBank/DDBJ whole genome shotgun (WGS) entry which is preliminary data.</text>
</comment>
<dbReference type="RefSeq" id="WP_264714361.1">
    <property type="nucleotide sequence ID" value="NZ_JAPDNT010000010.1"/>
</dbReference>
<reference evidence="6" key="2">
    <citation type="submission" date="2022-10" db="EMBL/GenBank/DDBJ databases">
        <authorList>
            <person name="Trinh H.N."/>
        </authorList>
    </citation>
    <scope>NUCLEOTIDE SEQUENCE</scope>
    <source>
        <strain evidence="6">RN2-1</strain>
    </source>
</reference>
<name>A0AA42CES2_9PROT</name>
<dbReference type="AlphaFoldDB" id="A0AA42CES2"/>
<reference evidence="6" key="1">
    <citation type="submission" date="2022-09" db="EMBL/GenBank/DDBJ databases">
        <title>Rhodovastum sp. nov. RN2-1 isolated from soil in Seongnam, South Korea.</title>
        <authorList>
            <person name="Le N.T."/>
        </authorList>
    </citation>
    <scope>NUCLEOTIDE SEQUENCE</scope>
    <source>
        <strain evidence="6">RN2-1</strain>
    </source>
</reference>
<organism evidence="6 7">
    <name type="scientific">Limobrevibacterium gyesilva</name>
    <dbReference type="NCBI Taxonomy" id="2991712"/>
    <lineage>
        <taxon>Bacteria</taxon>
        <taxon>Pseudomonadati</taxon>
        <taxon>Pseudomonadota</taxon>
        <taxon>Alphaproteobacteria</taxon>
        <taxon>Acetobacterales</taxon>
        <taxon>Acetobacteraceae</taxon>
        <taxon>Limobrevibacterium</taxon>
    </lineage>
</organism>
<protein>
    <recommendedName>
        <fullName evidence="3">Chitooligosaccharide deacetylase</fullName>
    </recommendedName>
    <alternativeName>
        <fullName evidence="4">Nodulation protein B</fullName>
    </alternativeName>
</protein>
<dbReference type="InterPro" id="IPR037950">
    <property type="entry name" value="PgdA-like"/>
</dbReference>
<dbReference type="Proteomes" id="UP001165679">
    <property type="component" value="Unassembled WGS sequence"/>
</dbReference>
<dbReference type="Pfam" id="PF01522">
    <property type="entry name" value="Polysacc_deac_1"/>
    <property type="match status" value="1"/>
</dbReference>
<dbReference type="PROSITE" id="PS51677">
    <property type="entry name" value="NODB"/>
    <property type="match status" value="1"/>
</dbReference>
<evidence type="ECO:0000256" key="4">
    <source>
        <dbReference type="ARBA" id="ARBA00032976"/>
    </source>
</evidence>
<evidence type="ECO:0000313" key="7">
    <source>
        <dbReference type="Proteomes" id="UP001165679"/>
    </source>
</evidence>
<dbReference type="InterPro" id="IPR011330">
    <property type="entry name" value="Glyco_hydro/deAcase_b/a-brl"/>
</dbReference>
<comment type="function">
    <text evidence="1">Is involved in generating a small heat-stable compound (Nod), an acylated oligomer of N-acetylglucosamine, that stimulates mitosis in various plant protoplasts.</text>
</comment>
<dbReference type="PANTHER" id="PTHR47561">
    <property type="entry name" value="POLYSACCHARIDE DEACETYLASE FAMILY PROTEIN (AFU_ORTHOLOGUE AFUA_6G05030)"/>
    <property type="match status" value="1"/>
</dbReference>
<dbReference type="GO" id="GO:0005975">
    <property type="term" value="P:carbohydrate metabolic process"/>
    <property type="evidence" value="ECO:0007669"/>
    <property type="project" value="InterPro"/>
</dbReference>
<accession>A0AA42CES2</accession>
<evidence type="ECO:0000256" key="1">
    <source>
        <dbReference type="ARBA" id="ARBA00003236"/>
    </source>
</evidence>
<evidence type="ECO:0000259" key="5">
    <source>
        <dbReference type="PROSITE" id="PS51677"/>
    </source>
</evidence>
<evidence type="ECO:0000256" key="3">
    <source>
        <dbReference type="ARBA" id="ARBA00020071"/>
    </source>
</evidence>
<dbReference type="SUPFAM" id="SSF88713">
    <property type="entry name" value="Glycoside hydrolase/deacetylase"/>
    <property type="match status" value="1"/>
</dbReference>
<dbReference type="PANTHER" id="PTHR47561:SF1">
    <property type="entry name" value="POLYSACCHARIDE DEACETYLASE FAMILY PROTEIN (AFU_ORTHOLOGUE AFUA_6G05030)"/>
    <property type="match status" value="1"/>
</dbReference>
<dbReference type="GO" id="GO:0016810">
    <property type="term" value="F:hydrolase activity, acting on carbon-nitrogen (but not peptide) bonds"/>
    <property type="evidence" value="ECO:0007669"/>
    <property type="project" value="InterPro"/>
</dbReference>
<sequence>MADLFVCLTFDHDNTSSAIARNNVTPTAISRGDFGIAATRRILALLNAERIPTTWFIPGHTIDSYPSCVAAVYAAGHEIGNHGWTHRVPSTLGAEGEEQELVRGNESIIRLTGRAPRGYRSPAWDLSPHSIDLLLKHGFVYDSSMMGHDYIPYQARNGDKITLLEPLVFGADTKLVEMPISWSLDDYPHFEYTRSDAGILPGNMNARMVIENFINEFRYMKKHNDWGILTYTFHPHVIGRGHRMLMLEHMIETLRREGATFVTMETAVDEYRRKFPEGVSLRGG</sequence>
<comment type="similarity">
    <text evidence="2">Belongs to the polysaccharide deacetylase family.</text>
</comment>
<proteinExistence type="inferred from homology"/>
<gene>
    <name evidence="6" type="ORF">OL599_13725</name>
</gene>
<dbReference type="EMBL" id="JAPDNT010000010">
    <property type="protein sequence ID" value="MCW3475639.1"/>
    <property type="molecule type" value="Genomic_DNA"/>
</dbReference>
<evidence type="ECO:0000256" key="2">
    <source>
        <dbReference type="ARBA" id="ARBA00010973"/>
    </source>
</evidence>
<dbReference type="CDD" id="cd10938">
    <property type="entry name" value="CE4_HpPgdA_like"/>
    <property type="match status" value="1"/>
</dbReference>
<dbReference type="InterPro" id="IPR002509">
    <property type="entry name" value="NODB_dom"/>
</dbReference>
<evidence type="ECO:0000313" key="6">
    <source>
        <dbReference type="EMBL" id="MCW3475639.1"/>
    </source>
</evidence>
<dbReference type="Gene3D" id="3.20.20.370">
    <property type="entry name" value="Glycoside hydrolase/deacetylase"/>
    <property type="match status" value="1"/>
</dbReference>
<keyword evidence="7" id="KW-1185">Reference proteome</keyword>